<dbReference type="InterPro" id="IPR025463">
    <property type="entry name" value="DUF4314"/>
</dbReference>
<name>A0A318Y1P7_9FIRM</name>
<proteinExistence type="predicted"/>
<reference evidence="3 4" key="1">
    <citation type="submission" date="2018-06" db="EMBL/GenBank/DDBJ databases">
        <title>Genomic Encyclopedia of Type Strains, Phase I: the one thousand microbial genomes (KMG-I) project.</title>
        <authorList>
            <person name="Kyrpides N."/>
        </authorList>
    </citation>
    <scope>NUCLEOTIDE SEQUENCE [LARGE SCALE GENOMIC DNA]</scope>
    <source>
        <strain evidence="3 4">DSM 19573</strain>
    </source>
</reference>
<dbReference type="Pfam" id="PF14192">
    <property type="entry name" value="DUF4314"/>
    <property type="match status" value="1"/>
</dbReference>
<evidence type="ECO:0000259" key="2">
    <source>
        <dbReference type="Pfam" id="PF14192"/>
    </source>
</evidence>
<dbReference type="RefSeq" id="WP_110460679.1">
    <property type="nucleotide sequence ID" value="NZ_QKMR01000003.1"/>
</dbReference>
<organism evidence="3 4">
    <name type="scientific">Ruminiclostridium sufflavum DSM 19573</name>
    <dbReference type="NCBI Taxonomy" id="1121337"/>
    <lineage>
        <taxon>Bacteria</taxon>
        <taxon>Bacillati</taxon>
        <taxon>Bacillota</taxon>
        <taxon>Clostridia</taxon>
        <taxon>Eubacteriales</taxon>
        <taxon>Oscillospiraceae</taxon>
        <taxon>Ruminiclostridium</taxon>
    </lineage>
</organism>
<feature type="region of interest" description="Disordered" evidence="1">
    <location>
        <begin position="73"/>
        <end position="95"/>
    </location>
</feature>
<accession>A0A318Y1P7</accession>
<dbReference type="OrthoDB" id="9813511at2"/>
<evidence type="ECO:0000313" key="3">
    <source>
        <dbReference type="EMBL" id="PYG89379.1"/>
    </source>
</evidence>
<dbReference type="AlphaFoldDB" id="A0A318Y1P7"/>
<evidence type="ECO:0000256" key="1">
    <source>
        <dbReference type="SAM" id="MobiDB-lite"/>
    </source>
</evidence>
<sequence length="95" mass="10646">MNGFPSRSQVERIKKRYPAGTRIELISMDDPYAPIEPGMQGTVELVDDAGGLQMKWDNGRTLGIVPGEDSFKVISKPQEESQEQEQKQSMRGMSM</sequence>
<feature type="domain" description="DUF4314" evidence="2">
    <location>
        <begin position="7"/>
        <end position="74"/>
    </location>
</feature>
<keyword evidence="4" id="KW-1185">Reference proteome</keyword>
<comment type="caution">
    <text evidence="3">The sequence shown here is derived from an EMBL/GenBank/DDBJ whole genome shotgun (WGS) entry which is preliminary data.</text>
</comment>
<evidence type="ECO:0000313" key="4">
    <source>
        <dbReference type="Proteomes" id="UP000248132"/>
    </source>
</evidence>
<dbReference type="Proteomes" id="UP000248132">
    <property type="component" value="Unassembled WGS sequence"/>
</dbReference>
<protein>
    <submittedName>
        <fullName evidence="3">Uncharacterized protein DUF4314</fullName>
    </submittedName>
</protein>
<gene>
    <name evidence="3" type="ORF">LY28_00598</name>
</gene>
<dbReference type="EMBL" id="QKMR01000003">
    <property type="protein sequence ID" value="PYG89379.1"/>
    <property type="molecule type" value="Genomic_DNA"/>
</dbReference>